<dbReference type="GO" id="GO:0030170">
    <property type="term" value="F:pyridoxal phosphate binding"/>
    <property type="evidence" value="ECO:0007669"/>
    <property type="project" value="InterPro"/>
</dbReference>
<dbReference type="PANTHER" id="PTHR46383">
    <property type="entry name" value="ASPARTATE AMINOTRANSFERASE"/>
    <property type="match status" value="1"/>
</dbReference>
<dbReference type="EMBL" id="CP025989">
    <property type="protein sequence ID" value="AWD33059.1"/>
    <property type="molecule type" value="Genomic_DNA"/>
</dbReference>
<dbReference type="InterPro" id="IPR015424">
    <property type="entry name" value="PyrdxlP-dep_Trfase"/>
</dbReference>
<reference evidence="10 11" key="1">
    <citation type="journal article" date="2018" name="Genome Biol. Evol.">
        <title>The Genome Sequence of "Candidatus Fokinia solitaria": Insights on Reductive Evolution in Rickettsiales.</title>
        <authorList>
            <person name="Floriano A.M."/>
            <person name="Castelli M."/>
            <person name="Krenek S."/>
            <person name="Berendonk T.U."/>
            <person name="Bazzocchi C."/>
            <person name="Petroni G."/>
            <person name="Sassera D."/>
        </authorList>
    </citation>
    <scope>NUCLEOTIDE SEQUENCE [LARGE SCALE GENOMIC DNA]</scope>
    <source>
        <strain evidence="10">Rio ETE_ALG 3VII</strain>
    </source>
</reference>
<dbReference type="GO" id="GO:0006520">
    <property type="term" value="P:amino acid metabolic process"/>
    <property type="evidence" value="ECO:0007669"/>
    <property type="project" value="InterPro"/>
</dbReference>
<dbReference type="CDD" id="cd00609">
    <property type="entry name" value="AAT_like"/>
    <property type="match status" value="1"/>
</dbReference>
<evidence type="ECO:0000256" key="4">
    <source>
        <dbReference type="ARBA" id="ARBA00022576"/>
    </source>
</evidence>
<evidence type="ECO:0000259" key="9">
    <source>
        <dbReference type="Pfam" id="PF00155"/>
    </source>
</evidence>
<dbReference type="RefSeq" id="WP_145958102.1">
    <property type="nucleotide sequence ID" value="NZ_CP025989.1"/>
</dbReference>
<gene>
    <name evidence="10" type="ORF">Fsol_00258</name>
</gene>
<evidence type="ECO:0000256" key="2">
    <source>
        <dbReference type="ARBA" id="ARBA00007441"/>
    </source>
</evidence>
<keyword evidence="5 10" id="KW-0808">Transferase</keyword>
<evidence type="ECO:0000313" key="11">
    <source>
        <dbReference type="Proteomes" id="UP000244519"/>
    </source>
</evidence>
<dbReference type="GO" id="GO:0004069">
    <property type="term" value="F:L-aspartate:2-oxoglutarate aminotransferase activity"/>
    <property type="evidence" value="ECO:0007669"/>
    <property type="project" value="UniProtKB-EC"/>
</dbReference>
<evidence type="ECO:0000256" key="5">
    <source>
        <dbReference type="ARBA" id="ARBA00022679"/>
    </source>
</evidence>
<keyword evidence="11" id="KW-1185">Reference proteome</keyword>
<dbReference type="KEGG" id="fso:Fsol_00258"/>
<evidence type="ECO:0000256" key="6">
    <source>
        <dbReference type="ARBA" id="ARBA00022898"/>
    </source>
</evidence>
<dbReference type="AlphaFoldDB" id="A0A2U8BRU5"/>
<protein>
    <recommendedName>
        <fullName evidence="3">aspartate transaminase</fullName>
        <ecNumber evidence="3">2.6.1.1</ecNumber>
    </recommendedName>
    <alternativeName>
        <fullName evidence="7">Transaminase A</fullName>
    </alternativeName>
</protein>
<dbReference type="InterPro" id="IPR015422">
    <property type="entry name" value="PyrdxlP-dep_Trfase_small"/>
</dbReference>
<dbReference type="Gene3D" id="3.40.640.10">
    <property type="entry name" value="Type I PLP-dependent aspartate aminotransferase-like (Major domain)"/>
    <property type="match status" value="1"/>
</dbReference>
<evidence type="ECO:0000256" key="3">
    <source>
        <dbReference type="ARBA" id="ARBA00012753"/>
    </source>
</evidence>
<comment type="similarity">
    <text evidence="2">Belongs to the class-I pyridoxal-phosphate-dependent aminotransferase family.</text>
</comment>
<keyword evidence="6" id="KW-0663">Pyridoxal phosphate</keyword>
<evidence type="ECO:0000256" key="7">
    <source>
        <dbReference type="ARBA" id="ARBA00030923"/>
    </source>
</evidence>
<dbReference type="InterPro" id="IPR015421">
    <property type="entry name" value="PyrdxlP-dep_Trfase_major"/>
</dbReference>
<dbReference type="PANTHER" id="PTHR46383:SF1">
    <property type="entry name" value="ASPARTATE AMINOTRANSFERASE"/>
    <property type="match status" value="1"/>
</dbReference>
<dbReference type="EC" id="2.6.1.1" evidence="3"/>
<keyword evidence="4 10" id="KW-0032">Aminotransferase</keyword>
<evidence type="ECO:0000256" key="1">
    <source>
        <dbReference type="ARBA" id="ARBA00001933"/>
    </source>
</evidence>
<organism evidence="10 11">
    <name type="scientific">Candidatus Fokinia solitaria</name>
    <dbReference type="NCBI Taxonomy" id="1802984"/>
    <lineage>
        <taxon>Bacteria</taxon>
        <taxon>Pseudomonadati</taxon>
        <taxon>Pseudomonadota</taxon>
        <taxon>Alphaproteobacteria</taxon>
        <taxon>Rickettsiales</taxon>
        <taxon>Candidatus Midichloriaceae</taxon>
        <taxon>Candidatus Fokinia</taxon>
    </lineage>
</organism>
<accession>A0A2U8BRU5</accession>
<evidence type="ECO:0000313" key="10">
    <source>
        <dbReference type="EMBL" id="AWD33059.1"/>
    </source>
</evidence>
<proteinExistence type="inferred from homology"/>
<feature type="domain" description="Aminotransferase class I/classII large" evidence="9">
    <location>
        <begin position="29"/>
        <end position="394"/>
    </location>
</feature>
<dbReference type="SUPFAM" id="SSF53383">
    <property type="entry name" value="PLP-dependent transferases"/>
    <property type="match status" value="1"/>
</dbReference>
<dbReference type="OrthoDB" id="9763453at2"/>
<dbReference type="Gene3D" id="3.90.1150.10">
    <property type="entry name" value="Aspartate Aminotransferase, domain 1"/>
    <property type="match status" value="1"/>
</dbReference>
<evidence type="ECO:0000256" key="8">
    <source>
        <dbReference type="ARBA" id="ARBA00049185"/>
    </source>
</evidence>
<sequence>MMKSFSDTGIIHVMNEAAQYGYYNGNIEWANLGQGSPETGVLSEMKRFAFLESDDSTSEYAAVAGRSDTRSSIAKLYNQRYRSTMSSQYDCDNIALVSGGRLAVTRIIACLQPTNIGYFVPDYTPYQSIIGLFNGHNAIPIVLNKEDGYSISIEKLRATVKLHKISVVVMSNPSNPIGKLTSEQQMIELIKLAEEEQFLLLIDEVYSHYIYDRPEVDIPYTFSAARYVREIDSSNVIIVDGLTKNWRYPGFRLAWIIASKAIIKIATNCGAFMDGGASNVVQKNALHLLDEKIVSLEVREMQKHFRAKRDYVIGELVEHGITVDVIPQGAFYVWANLSNLPESLQDGVRFAKSCLRECVIVVPGMYFDDQSDQILANVRFRNYVRISFGQGMDTLKRGMEGIKRVIRHG</sequence>
<dbReference type="InterPro" id="IPR004839">
    <property type="entry name" value="Aminotransferase_I/II_large"/>
</dbReference>
<dbReference type="InterPro" id="IPR050596">
    <property type="entry name" value="AspAT/PAT-like"/>
</dbReference>
<name>A0A2U8BRU5_9RICK</name>
<comment type="catalytic activity">
    <reaction evidence="8">
        <text>L-aspartate + 2-oxoglutarate = oxaloacetate + L-glutamate</text>
        <dbReference type="Rhea" id="RHEA:21824"/>
        <dbReference type="ChEBI" id="CHEBI:16452"/>
        <dbReference type="ChEBI" id="CHEBI:16810"/>
        <dbReference type="ChEBI" id="CHEBI:29985"/>
        <dbReference type="ChEBI" id="CHEBI:29991"/>
        <dbReference type="EC" id="2.6.1.1"/>
    </reaction>
</comment>
<comment type="cofactor">
    <cofactor evidence="1">
        <name>pyridoxal 5'-phosphate</name>
        <dbReference type="ChEBI" id="CHEBI:597326"/>
    </cofactor>
</comment>
<dbReference type="Pfam" id="PF00155">
    <property type="entry name" value="Aminotran_1_2"/>
    <property type="match status" value="1"/>
</dbReference>
<dbReference type="Proteomes" id="UP000244519">
    <property type="component" value="Chromosome"/>
</dbReference>